<evidence type="ECO:0000313" key="11">
    <source>
        <dbReference type="EMBL" id="OBW92813.1"/>
    </source>
</evidence>
<evidence type="ECO:0000256" key="1">
    <source>
        <dbReference type="ARBA" id="ARBA00004651"/>
    </source>
</evidence>
<dbReference type="InterPro" id="IPR011701">
    <property type="entry name" value="MFS"/>
</dbReference>
<dbReference type="Pfam" id="PF07690">
    <property type="entry name" value="MFS_1"/>
    <property type="match status" value="1"/>
</dbReference>
<keyword evidence="4" id="KW-1003">Cell membrane</keyword>
<organism evidence="11 12">
    <name type="scientific">Gallibacterium genomosp. 3</name>
    <dbReference type="NCBI Taxonomy" id="505345"/>
    <lineage>
        <taxon>Bacteria</taxon>
        <taxon>Pseudomonadati</taxon>
        <taxon>Pseudomonadota</taxon>
        <taxon>Gammaproteobacteria</taxon>
        <taxon>Pasteurellales</taxon>
        <taxon>Pasteurellaceae</taxon>
        <taxon>Gallibacterium</taxon>
    </lineage>
</organism>
<feature type="transmembrane region" description="Helical" evidence="9">
    <location>
        <begin position="178"/>
        <end position="198"/>
    </location>
</feature>
<feature type="transmembrane region" description="Helical" evidence="9">
    <location>
        <begin position="111"/>
        <end position="134"/>
    </location>
</feature>
<comment type="caution">
    <text evidence="11">The sequence shown here is derived from an EMBL/GenBank/DDBJ whole genome shotgun (WGS) entry which is preliminary data.</text>
</comment>
<sequence>MTPTSTATTQNTTPTTLKRVTFAFLFMAFLTGIGSAFQLPVMSLFLAKEVQVSSFAVGIFFAVNALVGIVLGQVIGFYSDRLADRRWLILLCCIMAAGGYVIFAYSRNYWVLLTLAVTLFGLGSASNPQIFAFAREYANRKQRQTVMFMSIMRAQISLAWIIGPPLAFWLAINKGFTFLFLIGAATFLLSGCCGRFLLPPLNDTQQKSTKTTALPQAPQQNKTSVIYLSLTLVIIFSCNSMYLINMPLYITTQLHLPENLAGFLMGTAAGLEIPVMIIAGWLSKFVAKKYLMIVALLCGVIFYPLLLVITSTWGLVCLQLLNAILIGILASIGMTYFQDLMPSQLGSATTLFTNSAKSSWIVGGPIAGFIGGAYSYYDTFYFCSVLTLLALFCLSRVKNV</sequence>
<name>A0A1A7NT44_9PAST</name>
<feature type="transmembrane region" description="Helical" evidence="9">
    <location>
        <begin position="87"/>
        <end position="105"/>
    </location>
</feature>
<keyword evidence="5 11" id="KW-0762">Sugar transport</keyword>
<evidence type="ECO:0000256" key="6">
    <source>
        <dbReference type="ARBA" id="ARBA00022692"/>
    </source>
</evidence>
<dbReference type="InterPro" id="IPR036259">
    <property type="entry name" value="MFS_trans_sf"/>
</dbReference>
<accession>A0A1A7NT44</accession>
<dbReference type="GO" id="GO:0005351">
    <property type="term" value="F:carbohydrate:proton symporter activity"/>
    <property type="evidence" value="ECO:0007669"/>
    <property type="project" value="TreeGrafter"/>
</dbReference>
<dbReference type="PANTHER" id="PTHR23535">
    <property type="entry name" value="SUGAR EFFLUX TRANSPORTER A-RELATED"/>
    <property type="match status" value="1"/>
</dbReference>
<keyword evidence="7 9" id="KW-1133">Transmembrane helix</keyword>
<keyword evidence="8 9" id="KW-0472">Membrane</keyword>
<dbReference type="SUPFAM" id="SSF103473">
    <property type="entry name" value="MFS general substrate transporter"/>
    <property type="match status" value="1"/>
</dbReference>
<feature type="transmembrane region" description="Helical" evidence="9">
    <location>
        <begin position="290"/>
        <end position="307"/>
    </location>
</feature>
<evidence type="ECO:0000256" key="2">
    <source>
        <dbReference type="ARBA" id="ARBA00006523"/>
    </source>
</evidence>
<keyword evidence="12" id="KW-1185">Reference proteome</keyword>
<evidence type="ECO:0000256" key="4">
    <source>
        <dbReference type="ARBA" id="ARBA00022475"/>
    </source>
</evidence>
<feature type="transmembrane region" description="Helical" evidence="9">
    <location>
        <begin position="358"/>
        <end position="374"/>
    </location>
</feature>
<dbReference type="Gene3D" id="1.20.1250.20">
    <property type="entry name" value="MFS general substrate transporter like domains"/>
    <property type="match status" value="2"/>
</dbReference>
<feature type="transmembrane region" description="Helical" evidence="9">
    <location>
        <begin position="225"/>
        <end position="244"/>
    </location>
</feature>
<dbReference type="RefSeq" id="WP_065239051.1">
    <property type="nucleotide sequence ID" value="NZ_JTJM01000015.1"/>
</dbReference>
<keyword evidence="3" id="KW-0813">Transport</keyword>
<dbReference type="OrthoDB" id="7337792at2"/>
<feature type="transmembrane region" description="Helical" evidence="9">
    <location>
        <begin position="313"/>
        <end position="337"/>
    </location>
</feature>
<proteinExistence type="inferred from homology"/>
<feature type="transmembrane region" description="Helical" evidence="9">
    <location>
        <begin position="146"/>
        <end position="172"/>
    </location>
</feature>
<protein>
    <submittedName>
        <fullName evidence="11">Sugar transporter</fullName>
    </submittedName>
</protein>
<gene>
    <name evidence="11" type="ORF">QV01_04070</name>
</gene>
<keyword evidence="6 9" id="KW-0812">Transmembrane</keyword>
<evidence type="ECO:0000256" key="7">
    <source>
        <dbReference type="ARBA" id="ARBA00022989"/>
    </source>
</evidence>
<feature type="transmembrane region" description="Helical" evidence="9">
    <location>
        <begin position="20"/>
        <end position="46"/>
    </location>
</feature>
<dbReference type="GO" id="GO:0005886">
    <property type="term" value="C:plasma membrane"/>
    <property type="evidence" value="ECO:0007669"/>
    <property type="project" value="UniProtKB-SubCell"/>
</dbReference>
<feature type="transmembrane region" description="Helical" evidence="9">
    <location>
        <begin position="264"/>
        <end position="283"/>
    </location>
</feature>
<dbReference type="InterPro" id="IPR020846">
    <property type="entry name" value="MFS_dom"/>
</dbReference>
<evidence type="ECO:0000313" key="12">
    <source>
        <dbReference type="Proteomes" id="UP000243558"/>
    </source>
</evidence>
<dbReference type="CDD" id="cd17471">
    <property type="entry name" value="MFS_Set"/>
    <property type="match status" value="1"/>
</dbReference>
<evidence type="ECO:0000256" key="9">
    <source>
        <dbReference type="SAM" id="Phobius"/>
    </source>
</evidence>
<dbReference type="GO" id="GO:0015767">
    <property type="term" value="P:lactose transport"/>
    <property type="evidence" value="ECO:0007669"/>
    <property type="project" value="TreeGrafter"/>
</dbReference>
<dbReference type="EMBL" id="JTJM01000015">
    <property type="protein sequence ID" value="OBW92813.1"/>
    <property type="molecule type" value="Genomic_DNA"/>
</dbReference>
<dbReference type="GO" id="GO:1904659">
    <property type="term" value="P:D-glucose transmembrane transport"/>
    <property type="evidence" value="ECO:0007669"/>
    <property type="project" value="TreeGrafter"/>
</dbReference>
<dbReference type="GO" id="GO:0036448">
    <property type="term" value="P:cellular response to glucose-phosphate stress"/>
    <property type="evidence" value="ECO:0007669"/>
    <property type="project" value="TreeGrafter"/>
</dbReference>
<feature type="transmembrane region" description="Helical" evidence="9">
    <location>
        <begin position="52"/>
        <end position="75"/>
    </location>
</feature>
<feature type="domain" description="Major facilitator superfamily (MFS) profile" evidence="10">
    <location>
        <begin position="20"/>
        <end position="400"/>
    </location>
</feature>
<evidence type="ECO:0000256" key="5">
    <source>
        <dbReference type="ARBA" id="ARBA00022597"/>
    </source>
</evidence>
<comment type="subcellular location">
    <subcellularLocation>
        <location evidence="1">Cell membrane</location>
        <topology evidence="1">Multi-pass membrane protein</topology>
    </subcellularLocation>
</comment>
<comment type="similarity">
    <text evidence="2">Belongs to the major facilitator superfamily. Set transporter family.</text>
</comment>
<dbReference type="Proteomes" id="UP000243558">
    <property type="component" value="Unassembled WGS sequence"/>
</dbReference>
<evidence type="ECO:0000256" key="3">
    <source>
        <dbReference type="ARBA" id="ARBA00022448"/>
    </source>
</evidence>
<reference evidence="11 12" key="1">
    <citation type="submission" date="2014-11" db="EMBL/GenBank/DDBJ databases">
        <title>Pan-genome of Gallibacterium spp.</title>
        <authorList>
            <person name="Kudirkiene E."/>
            <person name="Bojesen A.M."/>
        </authorList>
    </citation>
    <scope>NUCLEOTIDE SEQUENCE [LARGE SCALE GENOMIC DNA]</scope>
    <source>
        <strain evidence="11 12">F151</strain>
    </source>
</reference>
<dbReference type="PATRIC" id="fig|505345.7.peg.815"/>
<dbReference type="PROSITE" id="PS50850">
    <property type="entry name" value="MFS"/>
    <property type="match status" value="1"/>
</dbReference>
<evidence type="ECO:0000259" key="10">
    <source>
        <dbReference type="PROSITE" id="PS50850"/>
    </source>
</evidence>
<dbReference type="PANTHER" id="PTHR23535:SF2">
    <property type="entry name" value="SUGAR EFFLUX TRANSPORTER A-RELATED"/>
    <property type="match status" value="1"/>
</dbReference>
<evidence type="ECO:0000256" key="8">
    <source>
        <dbReference type="ARBA" id="ARBA00023136"/>
    </source>
</evidence>
<dbReference type="AlphaFoldDB" id="A0A1A7NT44"/>